<keyword evidence="5" id="KW-0732">Signal</keyword>
<dbReference type="AlphaFoldDB" id="A0A317ZE44"/>
<evidence type="ECO:0000256" key="2">
    <source>
        <dbReference type="ARBA" id="ARBA00022723"/>
    </source>
</evidence>
<dbReference type="InterPro" id="IPR017850">
    <property type="entry name" value="Alkaline_phosphatase_core_sf"/>
</dbReference>
<dbReference type="CDD" id="cd16025">
    <property type="entry name" value="PAS_like"/>
    <property type="match status" value="1"/>
</dbReference>
<gene>
    <name evidence="7" type="ORF">DDZ13_12155</name>
</gene>
<evidence type="ECO:0000256" key="1">
    <source>
        <dbReference type="ARBA" id="ARBA00008779"/>
    </source>
</evidence>
<protein>
    <submittedName>
        <fullName evidence="7">Arylsulfatase</fullName>
    </submittedName>
</protein>
<dbReference type="GO" id="GO:0004065">
    <property type="term" value="F:arylsulfatase activity"/>
    <property type="evidence" value="ECO:0007669"/>
    <property type="project" value="TreeGrafter"/>
</dbReference>
<comment type="caution">
    <text evidence="7">The sequence shown here is derived from an EMBL/GenBank/DDBJ whole genome shotgun (WGS) entry which is preliminary data.</text>
</comment>
<keyword evidence="8" id="KW-1185">Reference proteome</keyword>
<sequence length="553" mass="62800">MTPFPRLACFLLLGLSTLLGAAPKPNIIIIMSDDMGYSDLGCYGSEIETPQLDELAANGLRYTQFYNTSRCCPTRASLLTGLYAHQAGIGEMTSDRGAPGYRGDLSRNAVTIAEALKPAGYRTYMSGKWHLAKQLKPDGDKFNWPLQRGFDRFYGTIIGAGSFYDPWTLTRGNKAITPEDDPEYQPETFYYTDAISDNAARFINEHDSEEPFFMYVAYTAPHWPLHALEKDIEKYKGRYDDGYEAIRKARYERMKQLGVIQEDWALSPAPGSWSDLPEEQRAWEARAMEVYAAMIDSMDQGIGRIVDALENEGEFENTLILFLHDNGGCDETIGWVKREKGRPPRAPMSPDELQTEMFPTHTRKGQPIVYGKDAMPGPATTYMSYRRNWANVSNTPFREYKSKNHEGGIATPLIAHWPKGIAAKNELRHRPGHLIDLMATCLDLSGAEYPEIYAKHRIQPFEGQSLKASFSKDEDPDRILLFEHYGRAAIRDGNWKLVRLGVNKPWELYGLEKDRSEMNNLVAEHPEKAAALEELWTWHAWRTRIYPKPGDGK</sequence>
<dbReference type="Proteomes" id="UP000247099">
    <property type="component" value="Unassembled WGS sequence"/>
</dbReference>
<evidence type="ECO:0000256" key="3">
    <source>
        <dbReference type="ARBA" id="ARBA00022801"/>
    </source>
</evidence>
<feature type="chain" id="PRO_5016329519" evidence="5">
    <location>
        <begin position="22"/>
        <end position="553"/>
    </location>
</feature>
<dbReference type="SUPFAM" id="SSF53649">
    <property type="entry name" value="Alkaline phosphatase-like"/>
    <property type="match status" value="1"/>
</dbReference>
<dbReference type="EMBL" id="QHJQ01000009">
    <property type="protein sequence ID" value="PXA03440.1"/>
    <property type="molecule type" value="Genomic_DNA"/>
</dbReference>
<evidence type="ECO:0000313" key="8">
    <source>
        <dbReference type="Proteomes" id="UP000247099"/>
    </source>
</evidence>
<dbReference type="OrthoDB" id="9762324at2"/>
<dbReference type="GO" id="GO:0046872">
    <property type="term" value="F:metal ion binding"/>
    <property type="evidence" value="ECO:0007669"/>
    <property type="project" value="UniProtKB-KW"/>
</dbReference>
<dbReference type="PROSITE" id="PS00149">
    <property type="entry name" value="SULFATASE_2"/>
    <property type="match status" value="1"/>
</dbReference>
<evidence type="ECO:0000313" key="7">
    <source>
        <dbReference type="EMBL" id="PXA03440.1"/>
    </source>
</evidence>
<evidence type="ECO:0000256" key="5">
    <source>
        <dbReference type="SAM" id="SignalP"/>
    </source>
</evidence>
<keyword evidence="3" id="KW-0378">Hydrolase</keyword>
<dbReference type="InterPro" id="IPR050738">
    <property type="entry name" value="Sulfatase"/>
</dbReference>
<evidence type="ECO:0000259" key="6">
    <source>
        <dbReference type="Pfam" id="PF00884"/>
    </source>
</evidence>
<reference evidence="7 8" key="1">
    <citation type="submission" date="2018-05" db="EMBL/GenBank/DDBJ databases">
        <title>Coraliomargarita sinensis sp. nov., isolated from a marine solar saltern.</title>
        <authorList>
            <person name="Zhou L.Y."/>
        </authorList>
    </citation>
    <scope>NUCLEOTIDE SEQUENCE [LARGE SCALE GENOMIC DNA]</scope>
    <source>
        <strain evidence="7 8">WN38</strain>
    </source>
</reference>
<proteinExistence type="inferred from homology"/>
<feature type="domain" description="Sulfatase N-terminal" evidence="6">
    <location>
        <begin position="25"/>
        <end position="446"/>
    </location>
</feature>
<dbReference type="RefSeq" id="WP_110131728.1">
    <property type="nucleotide sequence ID" value="NZ_QHJQ01000009.1"/>
</dbReference>
<organism evidence="7 8">
    <name type="scientific">Coraliomargarita sinensis</name>
    <dbReference type="NCBI Taxonomy" id="2174842"/>
    <lineage>
        <taxon>Bacteria</taxon>
        <taxon>Pseudomonadati</taxon>
        <taxon>Verrucomicrobiota</taxon>
        <taxon>Opitutia</taxon>
        <taxon>Puniceicoccales</taxon>
        <taxon>Coraliomargaritaceae</taxon>
        <taxon>Coraliomargarita</taxon>
    </lineage>
</organism>
<dbReference type="Pfam" id="PF00884">
    <property type="entry name" value="Sulfatase"/>
    <property type="match status" value="1"/>
</dbReference>
<dbReference type="InterPro" id="IPR024607">
    <property type="entry name" value="Sulfatase_CS"/>
</dbReference>
<dbReference type="InParanoid" id="A0A317ZE44"/>
<dbReference type="Gene3D" id="3.30.1120.10">
    <property type="match status" value="1"/>
</dbReference>
<dbReference type="PANTHER" id="PTHR42693">
    <property type="entry name" value="ARYLSULFATASE FAMILY MEMBER"/>
    <property type="match status" value="1"/>
</dbReference>
<comment type="similarity">
    <text evidence="1">Belongs to the sulfatase family.</text>
</comment>
<feature type="signal peptide" evidence="5">
    <location>
        <begin position="1"/>
        <end position="21"/>
    </location>
</feature>
<dbReference type="PANTHER" id="PTHR42693:SF53">
    <property type="entry name" value="ENDO-4-O-SULFATASE"/>
    <property type="match status" value="1"/>
</dbReference>
<name>A0A317ZE44_9BACT</name>
<evidence type="ECO:0000256" key="4">
    <source>
        <dbReference type="ARBA" id="ARBA00022837"/>
    </source>
</evidence>
<dbReference type="FunFam" id="3.40.720.10:FF:000047">
    <property type="entry name" value="Arylsulfatase"/>
    <property type="match status" value="1"/>
</dbReference>
<keyword evidence="4" id="KW-0106">Calcium</keyword>
<keyword evidence="2" id="KW-0479">Metal-binding</keyword>
<accession>A0A317ZE44</accession>
<dbReference type="InterPro" id="IPR000917">
    <property type="entry name" value="Sulfatase_N"/>
</dbReference>
<dbReference type="Gene3D" id="3.40.720.10">
    <property type="entry name" value="Alkaline Phosphatase, subunit A"/>
    <property type="match status" value="1"/>
</dbReference>